<sequence>MASTPAPLTKPKVPKPPSQAVSGSERVIKWADMTTAQQQALSKLVWGGAMHSSDPSARMVIINDQVMREGDVLGPGLVLEQIEPKSVVLNMQGQRIRKSF</sequence>
<proteinExistence type="predicted"/>
<evidence type="ECO:0000313" key="3">
    <source>
        <dbReference type="EMBL" id="MBQ0935183.1"/>
    </source>
</evidence>
<dbReference type="Pfam" id="PF16537">
    <property type="entry name" value="T2SSB"/>
    <property type="match status" value="1"/>
</dbReference>
<feature type="domain" description="Type II secretion system protein GspB C-terminal" evidence="2">
    <location>
        <begin position="46"/>
        <end position="97"/>
    </location>
</feature>
<evidence type="ECO:0000256" key="1">
    <source>
        <dbReference type="SAM" id="MobiDB-lite"/>
    </source>
</evidence>
<dbReference type="Proteomes" id="UP000672097">
    <property type="component" value="Unassembled WGS sequence"/>
</dbReference>
<feature type="region of interest" description="Disordered" evidence="1">
    <location>
        <begin position="1"/>
        <end position="23"/>
    </location>
</feature>
<dbReference type="RefSeq" id="WP_210807825.1">
    <property type="nucleotide sequence ID" value="NZ_JAGQDG010000002.1"/>
</dbReference>
<comment type="caution">
    <text evidence="3">The sequence shown here is derived from an EMBL/GenBank/DDBJ whole genome shotgun (WGS) entry which is preliminary data.</text>
</comment>
<reference evidence="3 4" key="1">
    <citation type="submission" date="2021-04" db="EMBL/GenBank/DDBJ databases">
        <title>The genome sequence of type strain Ideonella paludis KCTC 32238.</title>
        <authorList>
            <person name="Liu Y."/>
        </authorList>
    </citation>
    <scope>NUCLEOTIDE SEQUENCE [LARGE SCALE GENOMIC DNA]</scope>
    <source>
        <strain evidence="3 4">KCTC 32238</strain>
    </source>
</reference>
<keyword evidence="4" id="KW-1185">Reference proteome</keyword>
<evidence type="ECO:0000313" key="4">
    <source>
        <dbReference type="Proteomes" id="UP000672097"/>
    </source>
</evidence>
<dbReference type="EMBL" id="JAGQDG010000002">
    <property type="protein sequence ID" value="MBQ0935183.1"/>
    <property type="molecule type" value="Genomic_DNA"/>
</dbReference>
<gene>
    <name evidence="3" type="ORF">KAK11_07590</name>
</gene>
<dbReference type="InterPro" id="IPR032389">
    <property type="entry name" value="GspB_C"/>
</dbReference>
<organism evidence="3 4">
    <name type="scientific">Ideonella paludis</name>
    <dbReference type="NCBI Taxonomy" id="1233411"/>
    <lineage>
        <taxon>Bacteria</taxon>
        <taxon>Pseudomonadati</taxon>
        <taxon>Pseudomonadota</taxon>
        <taxon>Betaproteobacteria</taxon>
        <taxon>Burkholderiales</taxon>
        <taxon>Sphaerotilaceae</taxon>
        <taxon>Ideonella</taxon>
    </lineage>
</organism>
<evidence type="ECO:0000259" key="2">
    <source>
        <dbReference type="Pfam" id="PF16537"/>
    </source>
</evidence>
<protein>
    <submittedName>
        <fullName evidence="3">General secretion pathway protein GspB</fullName>
    </submittedName>
</protein>
<accession>A0ABS5DVK3</accession>
<name>A0ABS5DVK3_9BURK</name>